<dbReference type="PANTHER" id="PTHR44757">
    <property type="entry name" value="DIGUANYLATE CYCLASE DGCP"/>
    <property type="match status" value="1"/>
</dbReference>
<dbReference type="InterPro" id="IPR003018">
    <property type="entry name" value="GAF"/>
</dbReference>
<dbReference type="SUPFAM" id="SSF55781">
    <property type="entry name" value="GAF domain-like"/>
    <property type="match status" value="1"/>
</dbReference>
<dbReference type="Gene3D" id="3.30.70.270">
    <property type="match status" value="1"/>
</dbReference>
<dbReference type="InterPro" id="IPR029787">
    <property type="entry name" value="Nucleotide_cyclase"/>
</dbReference>
<feature type="domain" description="PAS" evidence="1">
    <location>
        <begin position="165"/>
        <end position="217"/>
    </location>
</feature>
<sequence>MENGLKSLGEFLRVERSYIFLFRREDGEKLMDNTHEWCAPRVHSEKSRLQAVPVSLISRSMDLFARGEVLNIPRVSDLSDESGTEKALLESQGIQSALMVPLTINGKLRGFLGFDAVHRIREWSGDETALLSLLGKMFAGAFELWERTRLLREMNEDLEARIADRTEELGLILRTMDEGYFVLDGGGDFLNVNEGFSRISGFSPGELLSMSVFDLLNGSFPGGLAEERSGNGQTSGISFETTISRKDGSRRDISVTGRFLPETGTFAAFVRDISERVRRERTMNFRATHDPLTNLPNRLCFLERVEQALKRAAETGDSLAVAMVDLNRFKRVNDALGHAEGDKVLGEIARILSGAVRDSDTVARWGGDEFVLLFEKVRDAADALALASRVSDAVRVSRHIQGRESVITASIGVALFPRHGLTADSLLRCADKAMYRIKNGKGGFLLYSG</sequence>
<dbReference type="NCBIfam" id="TIGR00229">
    <property type="entry name" value="sensory_box"/>
    <property type="match status" value="1"/>
</dbReference>
<proteinExistence type="predicted"/>
<comment type="caution">
    <text evidence="3">The sequence shown here is derived from an EMBL/GenBank/DDBJ whole genome shotgun (WGS) entry which is preliminary data.</text>
</comment>
<name>A0A644XEE5_9ZZZZ</name>
<dbReference type="InterPro" id="IPR029016">
    <property type="entry name" value="GAF-like_dom_sf"/>
</dbReference>
<dbReference type="SUPFAM" id="SSF55785">
    <property type="entry name" value="PYP-like sensor domain (PAS domain)"/>
    <property type="match status" value="1"/>
</dbReference>
<accession>A0A644XEE5</accession>
<dbReference type="PANTHER" id="PTHR44757:SF2">
    <property type="entry name" value="BIOFILM ARCHITECTURE MAINTENANCE PROTEIN MBAA"/>
    <property type="match status" value="1"/>
</dbReference>
<dbReference type="FunFam" id="3.30.70.270:FF:000001">
    <property type="entry name" value="Diguanylate cyclase domain protein"/>
    <property type="match status" value="1"/>
</dbReference>
<dbReference type="Pfam" id="PF00990">
    <property type="entry name" value="GGDEF"/>
    <property type="match status" value="1"/>
</dbReference>
<dbReference type="SMART" id="SM00091">
    <property type="entry name" value="PAS"/>
    <property type="match status" value="1"/>
</dbReference>
<dbReference type="EMBL" id="VSSQ01002306">
    <property type="protein sequence ID" value="MPM14596.1"/>
    <property type="molecule type" value="Genomic_DNA"/>
</dbReference>
<dbReference type="SMART" id="SM00267">
    <property type="entry name" value="GGDEF"/>
    <property type="match status" value="1"/>
</dbReference>
<dbReference type="AlphaFoldDB" id="A0A644XEE5"/>
<dbReference type="SMART" id="SM00065">
    <property type="entry name" value="GAF"/>
    <property type="match status" value="1"/>
</dbReference>
<feature type="domain" description="GGDEF" evidence="2">
    <location>
        <begin position="317"/>
        <end position="449"/>
    </location>
</feature>
<evidence type="ECO:0000313" key="3">
    <source>
        <dbReference type="EMBL" id="MPM14596.1"/>
    </source>
</evidence>
<evidence type="ECO:0000259" key="2">
    <source>
        <dbReference type="PROSITE" id="PS50887"/>
    </source>
</evidence>
<dbReference type="Pfam" id="PF13426">
    <property type="entry name" value="PAS_9"/>
    <property type="match status" value="1"/>
</dbReference>
<dbReference type="PROSITE" id="PS50112">
    <property type="entry name" value="PAS"/>
    <property type="match status" value="1"/>
</dbReference>
<dbReference type="InterPro" id="IPR035965">
    <property type="entry name" value="PAS-like_dom_sf"/>
</dbReference>
<reference evidence="3" key="1">
    <citation type="submission" date="2019-08" db="EMBL/GenBank/DDBJ databases">
        <authorList>
            <person name="Kucharzyk K."/>
            <person name="Murdoch R.W."/>
            <person name="Higgins S."/>
            <person name="Loffler F."/>
        </authorList>
    </citation>
    <scope>NUCLEOTIDE SEQUENCE</scope>
</reference>
<dbReference type="NCBIfam" id="TIGR00254">
    <property type="entry name" value="GGDEF"/>
    <property type="match status" value="1"/>
</dbReference>
<dbReference type="Gene3D" id="3.30.450.40">
    <property type="match status" value="1"/>
</dbReference>
<organism evidence="3">
    <name type="scientific">bioreactor metagenome</name>
    <dbReference type="NCBI Taxonomy" id="1076179"/>
    <lineage>
        <taxon>unclassified sequences</taxon>
        <taxon>metagenomes</taxon>
        <taxon>ecological metagenomes</taxon>
    </lineage>
</organism>
<dbReference type="InterPro" id="IPR043128">
    <property type="entry name" value="Rev_trsase/Diguanyl_cyclase"/>
</dbReference>
<dbReference type="CDD" id="cd00130">
    <property type="entry name" value="PAS"/>
    <property type="match status" value="1"/>
</dbReference>
<dbReference type="InterPro" id="IPR000160">
    <property type="entry name" value="GGDEF_dom"/>
</dbReference>
<dbReference type="SUPFAM" id="SSF55073">
    <property type="entry name" value="Nucleotide cyclase"/>
    <property type="match status" value="1"/>
</dbReference>
<dbReference type="CDD" id="cd01949">
    <property type="entry name" value="GGDEF"/>
    <property type="match status" value="1"/>
</dbReference>
<evidence type="ECO:0000259" key="1">
    <source>
        <dbReference type="PROSITE" id="PS50112"/>
    </source>
</evidence>
<dbReference type="InterPro" id="IPR000014">
    <property type="entry name" value="PAS"/>
</dbReference>
<dbReference type="PROSITE" id="PS50887">
    <property type="entry name" value="GGDEF"/>
    <property type="match status" value="1"/>
</dbReference>
<protein>
    <submittedName>
        <fullName evidence="3">Uncharacterized protein</fullName>
    </submittedName>
</protein>
<dbReference type="InterPro" id="IPR052155">
    <property type="entry name" value="Biofilm_reg_signaling"/>
</dbReference>
<gene>
    <name evidence="3" type="ORF">SDC9_60960</name>
</gene>
<dbReference type="Gene3D" id="3.30.450.20">
    <property type="entry name" value="PAS domain"/>
    <property type="match status" value="1"/>
</dbReference>
<dbReference type="Pfam" id="PF01590">
    <property type="entry name" value="GAF"/>
    <property type="match status" value="1"/>
</dbReference>